<evidence type="ECO:0000256" key="9">
    <source>
        <dbReference type="PIRSR" id="PIRSR619791-2"/>
    </source>
</evidence>
<feature type="compositionally biased region" description="Low complexity" evidence="10">
    <location>
        <begin position="765"/>
        <end position="846"/>
    </location>
</feature>
<dbReference type="SUPFAM" id="SSF49842">
    <property type="entry name" value="TNF-like"/>
    <property type="match status" value="1"/>
</dbReference>
<keyword evidence="7" id="KW-1015">Disulfide bond</keyword>
<dbReference type="GO" id="GO:0006979">
    <property type="term" value="P:response to oxidative stress"/>
    <property type="evidence" value="ECO:0007669"/>
    <property type="project" value="InterPro"/>
</dbReference>
<evidence type="ECO:0000256" key="11">
    <source>
        <dbReference type="SAM" id="SignalP"/>
    </source>
</evidence>
<dbReference type="InterPro" id="IPR037120">
    <property type="entry name" value="Haem_peroxidase_sf_animal"/>
</dbReference>
<feature type="binding site" description="axial binding residue" evidence="9">
    <location>
        <position position="489"/>
    </location>
    <ligand>
        <name>heme b</name>
        <dbReference type="ChEBI" id="CHEBI:60344"/>
    </ligand>
    <ligandPart>
        <name>Fe</name>
        <dbReference type="ChEBI" id="CHEBI:18248"/>
    </ligandPart>
</feature>
<keyword evidence="13" id="KW-1185">Reference proteome</keyword>
<dbReference type="GO" id="GO:0004601">
    <property type="term" value="F:peroxidase activity"/>
    <property type="evidence" value="ECO:0007669"/>
    <property type="project" value="UniProtKB-KW"/>
</dbReference>
<evidence type="ECO:0000256" key="7">
    <source>
        <dbReference type="ARBA" id="ARBA00023157"/>
    </source>
</evidence>
<evidence type="ECO:0000256" key="10">
    <source>
        <dbReference type="SAM" id="MobiDB-lite"/>
    </source>
</evidence>
<feature type="domain" description="C1q" evidence="12">
    <location>
        <begin position="916"/>
        <end position="1043"/>
    </location>
</feature>
<evidence type="ECO:0000256" key="1">
    <source>
        <dbReference type="ARBA" id="ARBA00001970"/>
    </source>
</evidence>
<keyword evidence="4 11" id="KW-0732">Signal</keyword>
<dbReference type="KEGG" id="gacu:117558145"/>
<dbReference type="InterPro" id="IPR010255">
    <property type="entry name" value="Haem_peroxidase_sf"/>
</dbReference>
<dbReference type="OrthoDB" id="823504at2759"/>
<evidence type="ECO:0000256" key="2">
    <source>
        <dbReference type="ARBA" id="ARBA00022617"/>
    </source>
</evidence>
<evidence type="ECO:0000313" key="14">
    <source>
        <dbReference type="RefSeq" id="XP_034090043.1"/>
    </source>
</evidence>
<dbReference type="InterPro" id="IPR001073">
    <property type="entry name" value="C1q_dom"/>
</dbReference>
<accession>A0A6P8VWT6</accession>
<dbReference type="PRINTS" id="PR00007">
    <property type="entry name" value="COMPLEMNTC1Q"/>
</dbReference>
<feature type="region of interest" description="Disordered" evidence="10">
    <location>
        <begin position="733"/>
        <end position="902"/>
    </location>
</feature>
<evidence type="ECO:0000256" key="6">
    <source>
        <dbReference type="ARBA" id="ARBA00023004"/>
    </source>
</evidence>
<dbReference type="Pfam" id="PF00386">
    <property type="entry name" value="C1q"/>
    <property type="match status" value="1"/>
</dbReference>
<evidence type="ECO:0000256" key="3">
    <source>
        <dbReference type="ARBA" id="ARBA00022723"/>
    </source>
</evidence>
<dbReference type="PROSITE" id="PS50292">
    <property type="entry name" value="PEROXIDASE_3"/>
    <property type="match status" value="1"/>
</dbReference>
<dbReference type="RefSeq" id="XP_034090043.1">
    <property type="nucleotide sequence ID" value="XM_034234152.1"/>
</dbReference>
<dbReference type="Pfam" id="PF03098">
    <property type="entry name" value="An_peroxidase"/>
    <property type="match status" value="1"/>
</dbReference>
<feature type="compositionally biased region" description="Polar residues" evidence="10">
    <location>
        <begin position="853"/>
        <end position="867"/>
    </location>
</feature>
<evidence type="ECO:0000259" key="12">
    <source>
        <dbReference type="PROSITE" id="PS50871"/>
    </source>
</evidence>
<organism evidence="13 14">
    <name type="scientific">Gymnodraco acuticeps</name>
    <name type="common">Antarctic dragonfish</name>
    <dbReference type="NCBI Taxonomy" id="8218"/>
    <lineage>
        <taxon>Eukaryota</taxon>
        <taxon>Metazoa</taxon>
        <taxon>Chordata</taxon>
        <taxon>Craniata</taxon>
        <taxon>Vertebrata</taxon>
        <taxon>Euteleostomi</taxon>
        <taxon>Actinopterygii</taxon>
        <taxon>Neopterygii</taxon>
        <taxon>Teleostei</taxon>
        <taxon>Neoteleostei</taxon>
        <taxon>Acanthomorphata</taxon>
        <taxon>Eupercaria</taxon>
        <taxon>Perciformes</taxon>
        <taxon>Notothenioidei</taxon>
        <taxon>Bathydraconidae</taxon>
        <taxon>Gymnodraco</taxon>
    </lineage>
</organism>
<feature type="chain" id="PRO_5028250570" evidence="11">
    <location>
        <begin position="19"/>
        <end position="1043"/>
    </location>
</feature>
<dbReference type="SUPFAM" id="SSF48113">
    <property type="entry name" value="Heme-dependent peroxidases"/>
    <property type="match status" value="1"/>
</dbReference>
<dbReference type="PANTHER" id="PTHR11475">
    <property type="entry name" value="OXIDASE/PEROXIDASE"/>
    <property type="match status" value="1"/>
</dbReference>
<keyword evidence="5" id="KW-0560">Oxidoreductase</keyword>
<dbReference type="InParanoid" id="A0A6P8VWT6"/>
<dbReference type="Proteomes" id="UP000515161">
    <property type="component" value="Unplaced"/>
</dbReference>
<keyword evidence="14" id="KW-0575">Peroxidase</keyword>
<dbReference type="GO" id="GO:0046872">
    <property type="term" value="F:metal ion binding"/>
    <property type="evidence" value="ECO:0007669"/>
    <property type="project" value="UniProtKB-KW"/>
</dbReference>
<evidence type="ECO:0000256" key="4">
    <source>
        <dbReference type="ARBA" id="ARBA00022729"/>
    </source>
</evidence>
<dbReference type="PRINTS" id="PR00457">
    <property type="entry name" value="ANPEROXIDASE"/>
</dbReference>
<evidence type="ECO:0000313" key="13">
    <source>
        <dbReference type="Proteomes" id="UP000515161"/>
    </source>
</evidence>
<sequence>MLLSALLVLGVCLIPAHSKPAGEQLGSPLLQTCFEEAKKIVDDAYKYSREESLRRVRKEVVRPQDALRLLKQPRGGTRSAVRSADYMAQTLRLLQERVHHVHKRSFNVTDLLSEEDLNKLSEITGCASQVTFPSCRTTPNLNRYRTATSVCNNIKNPRLGSSNTPFARWLPAEYDDAISQPKGWDITRRFNNFSLPLVRQVSNNILSTTDAGVVNDREYTHMVTMFGQWNDHDLTITPFSPSIRSFSNGINCDESCEKTEPCIPIPIPPGDPRLPTGRNSCIPAFRSAPVCGSGYSAYNFGGEPKKREQINALTAFLDLGQVYGSEEQLAKYLRDPDSDGGLLRVNTEFRDNRRELLPFHPMQANMCATRRRVTNDTNAREVPCFIAGDVRVDENIALTSIHTLFMREHNRLARQLKRINPQWDSEMLYQEARKIMGAYTQLFVFRDYLPHIVGPEAMRRQLGRYPGYNANVDPGIANVFATAAYRFAHLAIQPVVFRLDDNYRENSRLPSVPLYEAFFTPWRVVFEGGIDPVLRGLVGRPAKLNTQDHMMVDALRERLFQFVMTLALDLGSLNMQRGRDHGLPGYNAWRKLCGLSQPGNQRELAQVLNNTNLARKLLQLYGTPANIDVWMGGVAEPFVRGGRVGPLFACLIASQFQRIRQGDRLWYENQGVFSPAQRAALSTSTISRIICDNTGISSIPTDAFSVISNRNRLVRCSSIRRLNLFAWRDRCRGCKQPRGNPGTPGTPGTSRAKVSPGTSGTSRAPGFPGTSSTPVSPGTSGTSRAPGFPGTSSTPVSPGTSGTSRAPGFPGTSSTPVSPGTSGTSRAPGFPGTSSTPVSPGTSGTSRAPGFPGTSNTPVSPGTSGTSRAPGFPGTSNTPVCPGTSGTSGCEGSPGQRDPLASNIKKDQLPALPSNASLSNSAFSVRLGEYSPSSERIIRFQEVIYNKQGQYSTETGQFTCVMPGVYQFSFLCKSFLSSGNVDLIRNNKVALRSFKVFLGGLHMSAGDMLLWLRAGDKVWLEASGGTVGLSTESYFSGHWLYAA</sequence>
<dbReference type="GeneID" id="117558145"/>
<dbReference type="InterPro" id="IPR008983">
    <property type="entry name" value="Tumour_necrosis_fac-like_dom"/>
</dbReference>
<reference evidence="14" key="1">
    <citation type="submission" date="2025-08" db="UniProtKB">
        <authorList>
            <consortium name="RefSeq"/>
        </authorList>
    </citation>
    <scope>IDENTIFICATION</scope>
</reference>
<proteinExistence type="inferred from homology"/>
<keyword evidence="3 9" id="KW-0479">Metal-binding</keyword>
<dbReference type="Gene3D" id="1.10.640.10">
    <property type="entry name" value="Haem peroxidase domain superfamily, animal type"/>
    <property type="match status" value="1"/>
</dbReference>
<feature type="compositionally biased region" description="Polar residues" evidence="10">
    <location>
        <begin position="874"/>
        <end position="890"/>
    </location>
</feature>
<dbReference type="PANTHER" id="PTHR11475:SF63">
    <property type="entry name" value="EOSINOPHIL PEROXIDASE"/>
    <property type="match status" value="1"/>
</dbReference>
<dbReference type="FunFam" id="1.10.640.10:FF:000001">
    <property type="entry name" value="Peroxidasin homolog"/>
    <property type="match status" value="1"/>
</dbReference>
<dbReference type="GO" id="GO:0005615">
    <property type="term" value="C:extracellular space"/>
    <property type="evidence" value="ECO:0007669"/>
    <property type="project" value="TreeGrafter"/>
</dbReference>
<gene>
    <name evidence="14" type="primary">mpx</name>
</gene>
<name>A0A6P8VWT6_GYMAC</name>
<dbReference type="Gene3D" id="2.60.120.40">
    <property type="match status" value="1"/>
</dbReference>
<evidence type="ECO:0000256" key="5">
    <source>
        <dbReference type="ARBA" id="ARBA00023002"/>
    </source>
</evidence>
<evidence type="ECO:0000256" key="8">
    <source>
        <dbReference type="ARBA" id="ARBA00061342"/>
    </source>
</evidence>
<dbReference type="AlphaFoldDB" id="A0A6P8VWT6"/>
<dbReference type="SMART" id="SM00110">
    <property type="entry name" value="C1Q"/>
    <property type="match status" value="1"/>
</dbReference>
<dbReference type="GO" id="GO:0020037">
    <property type="term" value="F:heme binding"/>
    <property type="evidence" value="ECO:0007669"/>
    <property type="project" value="InterPro"/>
</dbReference>
<feature type="signal peptide" evidence="11">
    <location>
        <begin position="1"/>
        <end position="18"/>
    </location>
</feature>
<keyword evidence="2 9" id="KW-0349">Heme</keyword>
<dbReference type="InterPro" id="IPR019791">
    <property type="entry name" value="Haem_peroxidase_animal"/>
</dbReference>
<protein>
    <submittedName>
        <fullName evidence="14">Eosinophil peroxidase isoform X1</fullName>
    </submittedName>
</protein>
<dbReference type="PROSITE" id="PS50871">
    <property type="entry name" value="C1Q"/>
    <property type="match status" value="1"/>
</dbReference>
<comment type="similarity">
    <text evidence="8">Belongs to the peroxidase family. XPO subfamily.</text>
</comment>
<dbReference type="CTD" id="337514"/>
<keyword evidence="6 9" id="KW-0408">Iron</keyword>
<comment type="cofactor">
    <cofactor evidence="1">
        <name>heme b</name>
        <dbReference type="ChEBI" id="CHEBI:60344"/>
    </cofactor>
</comment>